<evidence type="ECO:0000313" key="2">
    <source>
        <dbReference type="EMBL" id="KAF5899586.1"/>
    </source>
</evidence>
<dbReference type="OrthoDB" id="2919105at2759"/>
<gene>
    <name evidence="2" type="primary">tpp1</name>
    <name evidence="2" type="ORF">DAT39_010710</name>
</gene>
<evidence type="ECO:0000259" key="1">
    <source>
        <dbReference type="Pfam" id="PF09286"/>
    </source>
</evidence>
<sequence>MIFPFGAVHYFYVRKYLTLEEVESLVRPSQLTEKAVWTWLQGHGIRNCLTVQTRDFLQCTMTA</sequence>
<dbReference type="EMBL" id="QNUK01000163">
    <property type="protein sequence ID" value="KAF5899586.1"/>
    <property type="molecule type" value="Genomic_DNA"/>
</dbReference>
<evidence type="ECO:0000313" key="3">
    <source>
        <dbReference type="Proteomes" id="UP000727407"/>
    </source>
</evidence>
<organism evidence="2 3">
    <name type="scientific">Clarias magur</name>
    <name type="common">Asian catfish</name>
    <name type="synonym">Macropteronotus magur</name>
    <dbReference type="NCBI Taxonomy" id="1594786"/>
    <lineage>
        <taxon>Eukaryota</taxon>
        <taxon>Metazoa</taxon>
        <taxon>Chordata</taxon>
        <taxon>Craniata</taxon>
        <taxon>Vertebrata</taxon>
        <taxon>Euteleostomi</taxon>
        <taxon>Actinopterygii</taxon>
        <taxon>Neopterygii</taxon>
        <taxon>Teleostei</taxon>
        <taxon>Ostariophysi</taxon>
        <taxon>Siluriformes</taxon>
        <taxon>Clariidae</taxon>
        <taxon>Clarias</taxon>
    </lineage>
</organism>
<feature type="non-terminal residue" evidence="2">
    <location>
        <position position="1"/>
    </location>
</feature>
<reference evidence="2" key="1">
    <citation type="submission" date="2020-07" db="EMBL/GenBank/DDBJ databases">
        <title>Clarias magur genome sequencing, assembly and annotation.</title>
        <authorList>
            <person name="Kushwaha B."/>
            <person name="Kumar R."/>
            <person name="Das P."/>
            <person name="Joshi C.G."/>
            <person name="Kumar D."/>
            <person name="Nagpure N.S."/>
            <person name="Pandey M."/>
            <person name="Agarwal S."/>
            <person name="Srivastava S."/>
            <person name="Singh M."/>
            <person name="Sahoo L."/>
            <person name="Jayasankar P."/>
            <person name="Meher P.K."/>
            <person name="Koringa P.G."/>
            <person name="Iquebal M.A."/>
            <person name="Das S.P."/>
            <person name="Bit A."/>
            <person name="Patnaik S."/>
            <person name="Patel N."/>
            <person name="Shah T.M."/>
            <person name="Hinsu A."/>
            <person name="Jena J.K."/>
        </authorList>
    </citation>
    <scope>NUCLEOTIDE SEQUENCE</scope>
    <source>
        <strain evidence="2">CIFAMagur01</strain>
        <tissue evidence="2">Testis</tissue>
    </source>
</reference>
<keyword evidence="3" id="KW-1185">Reference proteome</keyword>
<feature type="domain" description="Peptidase S53 activation" evidence="1">
    <location>
        <begin position="14"/>
        <end position="63"/>
    </location>
</feature>
<comment type="caution">
    <text evidence="2">The sequence shown here is derived from an EMBL/GenBank/DDBJ whole genome shotgun (WGS) entry which is preliminary data.</text>
</comment>
<accession>A0A8J4U692</accession>
<dbReference type="GO" id="GO:0008236">
    <property type="term" value="F:serine-type peptidase activity"/>
    <property type="evidence" value="ECO:0007669"/>
    <property type="project" value="InterPro"/>
</dbReference>
<proteinExistence type="predicted"/>
<dbReference type="AlphaFoldDB" id="A0A8J4U692"/>
<protein>
    <submittedName>
        <fullName evidence="2">Tripeptidyl-peptidase 1 isoform X2</fullName>
    </submittedName>
</protein>
<dbReference type="Proteomes" id="UP000727407">
    <property type="component" value="Unassembled WGS sequence"/>
</dbReference>
<dbReference type="InterPro" id="IPR015366">
    <property type="entry name" value="S53_propep"/>
</dbReference>
<dbReference type="SUPFAM" id="SSF54897">
    <property type="entry name" value="Protease propeptides/inhibitors"/>
    <property type="match status" value="1"/>
</dbReference>
<name>A0A8J4U692_CLAMG</name>
<dbReference type="Pfam" id="PF09286">
    <property type="entry name" value="Pro-kuma_activ"/>
    <property type="match status" value="1"/>
</dbReference>